<dbReference type="InterPro" id="IPR019887">
    <property type="entry name" value="Tscrpt_reg_AsnC/Lrp_C"/>
</dbReference>
<sequence length="84" mass="9431">MEGFREWAAQLPEKIGLFVTSGPYDFLVHVAIPDVNGLYAFVIDRLTERRAVADVQSTMIYEQVQSRSIAGPADERCGTARRSR</sequence>
<dbReference type="Proteomes" id="UP001595993">
    <property type="component" value="Unassembled WGS sequence"/>
</dbReference>
<comment type="caution">
    <text evidence="2">The sequence shown here is derived from an EMBL/GenBank/DDBJ whole genome shotgun (WGS) entry which is preliminary data.</text>
</comment>
<accession>A0ABV9G2R9</accession>
<evidence type="ECO:0000313" key="2">
    <source>
        <dbReference type="EMBL" id="MFC4607493.1"/>
    </source>
</evidence>
<evidence type="ECO:0000313" key="3">
    <source>
        <dbReference type="Proteomes" id="UP001595993"/>
    </source>
</evidence>
<gene>
    <name evidence="2" type="ORF">ACFO9E_06640</name>
</gene>
<name>A0ABV9G2R9_9ACTN</name>
<proteinExistence type="predicted"/>
<dbReference type="SUPFAM" id="SSF54909">
    <property type="entry name" value="Dimeric alpha+beta barrel"/>
    <property type="match status" value="1"/>
</dbReference>
<dbReference type="RefSeq" id="WP_381192860.1">
    <property type="nucleotide sequence ID" value="NZ_JBHSFE010000007.1"/>
</dbReference>
<evidence type="ECO:0000259" key="1">
    <source>
        <dbReference type="Pfam" id="PF01037"/>
    </source>
</evidence>
<dbReference type="EMBL" id="JBHSFE010000007">
    <property type="protein sequence ID" value="MFC4607493.1"/>
    <property type="molecule type" value="Genomic_DNA"/>
</dbReference>
<dbReference type="Pfam" id="PF01037">
    <property type="entry name" value="AsnC_trans_reg"/>
    <property type="match status" value="1"/>
</dbReference>
<keyword evidence="3" id="KW-1185">Reference proteome</keyword>
<organism evidence="2 3">
    <name type="scientific">Streptomyces maoxianensis</name>
    <dbReference type="NCBI Taxonomy" id="1459942"/>
    <lineage>
        <taxon>Bacteria</taxon>
        <taxon>Bacillati</taxon>
        <taxon>Actinomycetota</taxon>
        <taxon>Actinomycetes</taxon>
        <taxon>Kitasatosporales</taxon>
        <taxon>Streptomycetaceae</taxon>
        <taxon>Streptomyces</taxon>
    </lineage>
</organism>
<dbReference type="Gene3D" id="3.30.70.920">
    <property type="match status" value="1"/>
</dbReference>
<dbReference type="InterPro" id="IPR011008">
    <property type="entry name" value="Dimeric_a/b-barrel"/>
</dbReference>
<protein>
    <submittedName>
        <fullName evidence="2">Lrp/AsnC ligand binding domain-containing protein</fullName>
    </submittedName>
</protein>
<feature type="domain" description="Transcription regulator AsnC/Lrp ligand binding" evidence="1">
    <location>
        <begin position="2"/>
        <end position="62"/>
    </location>
</feature>
<reference evidence="3" key="1">
    <citation type="journal article" date="2019" name="Int. J. Syst. Evol. Microbiol.">
        <title>The Global Catalogue of Microorganisms (GCM) 10K type strain sequencing project: providing services to taxonomists for standard genome sequencing and annotation.</title>
        <authorList>
            <consortium name="The Broad Institute Genomics Platform"/>
            <consortium name="The Broad Institute Genome Sequencing Center for Infectious Disease"/>
            <person name="Wu L."/>
            <person name="Ma J."/>
        </authorList>
    </citation>
    <scope>NUCLEOTIDE SEQUENCE [LARGE SCALE GENOMIC DNA]</scope>
    <source>
        <strain evidence="3">CGMCC 4.7139</strain>
    </source>
</reference>